<reference evidence="2 3" key="1">
    <citation type="submission" date="2023-12" db="EMBL/GenBank/DDBJ databases">
        <title>Gut-associated functions are favored during microbiome assembly across C. elegans life.</title>
        <authorList>
            <person name="Zimmermann J."/>
        </authorList>
    </citation>
    <scope>NUCLEOTIDE SEQUENCE [LARGE SCALE GENOMIC DNA]</scope>
    <source>
        <strain evidence="2 3">BIGb0393</strain>
    </source>
</reference>
<dbReference type="Proteomes" id="UP001362100">
    <property type="component" value="Unassembled WGS sequence"/>
</dbReference>
<dbReference type="Gene3D" id="3.40.50.1010">
    <property type="entry name" value="5'-nuclease"/>
    <property type="match status" value="1"/>
</dbReference>
<dbReference type="EMBL" id="JBBGZW010000002">
    <property type="protein sequence ID" value="MEJ5047814.1"/>
    <property type="molecule type" value="Genomic_DNA"/>
</dbReference>
<sequence>MKKPAQAGFFVSKGWIRVRTAVFIDGYNVFYGLLAGTPYKWLNLSLLLSHICRVQDPSVIIERVNYYTSSVIPHLATRGIESRHAQDTYIRVLKTTGINIFTGRHRLEHARAPRFISKSVPATRLDKVDIWELEEKETDVNIAISMYRLVAKQQWLPTEERIAQLVLVSADTDMTPALKAIREDFPAVRIGIILPHRQGNVRGVPGSLQNHSHWIRRTITNEELDACQFPVRVATHKKPAVKPEYW</sequence>
<dbReference type="RefSeq" id="WP_339541597.1">
    <property type="nucleotide sequence ID" value="NZ_JACAWY010000002.1"/>
</dbReference>
<dbReference type="Pfam" id="PF01936">
    <property type="entry name" value="NYN"/>
    <property type="match status" value="1"/>
</dbReference>
<dbReference type="InterPro" id="IPR021139">
    <property type="entry name" value="NYN"/>
</dbReference>
<comment type="caution">
    <text evidence="2">The sequence shown here is derived from an EMBL/GenBank/DDBJ whole genome shotgun (WGS) entry which is preliminary data.</text>
</comment>
<name>A0ABU8Q0X5_9GAMM</name>
<evidence type="ECO:0000313" key="2">
    <source>
        <dbReference type="EMBL" id="MEJ5047814.1"/>
    </source>
</evidence>
<dbReference type="CDD" id="cd18722">
    <property type="entry name" value="PIN_NicB-like"/>
    <property type="match status" value="1"/>
</dbReference>
<keyword evidence="3" id="KW-1185">Reference proteome</keyword>
<organism evidence="2 3">
    <name type="scientific">Pantoea nemavictus</name>
    <dbReference type="NCBI Taxonomy" id="2726955"/>
    <lineage>
        <taxon>Bacteria</taxon>
        <taxon>Pseudomonadati</taxon>
        <taxon>Pseudomonadota</taxon>
        <taxon>Gammaproteobacteria</taxon>
        <taxon>Enterobacterales</taxon>
        <taxon>Erwiniaceae</taxon>
        <taxon>Pantoea</taxon>
    </lineage>
</organism>
<gene>
    <name evidence="2" type="ORF">WH298_21720</name>
</gene>
<protein>
    <submittedName>
        <fullName evidence="2">NYN domain-containing protein</fullName>
    </submittedName>
</protein>
<evidence type="ECO:0000313" key="3">
    <source>
        <dbReference type="Proteomes" id="UP001362100"/>
    </source>
</evidence>
<evidence type="ECO:0000259" key="1">
    <source>
        <dbReference type="Pfam" id="PF01936"/>
    </source>
</evidence>
<feature type="domain" description="NYN" evidence="1">
    <location>
        <begin position="19"/>
        <end position="184"/>
    </location>
</feature>
<proteinExistence type="predicted"/>
<accession>A0ABU8Q0X5</accession>